<dbReference type="HOGENOM" id="CLU_1223964_0_0_5"/>
<sequence>MGLLDRHDQHGGDGRKARAEREGGRIDTIHVDAEGRRGLAVHLRRPHHKANPAPRQEKPQARQNRARRPDHEELVARPAEPRQLQPRLEGRRNGPRLGAIEAERRLLQDVEQPYGRDDRGLGLVGEALQHQPVGQSRKPRHQKRTSHQRHGKGQARRSRHPLAHEPGGDRAQHEELAMGHVHHPHHAEDEAQPRGRQREHRRADQPLHHREKQEGSELHPQKDMAV</sequence>
<accession>A4WW43</accession>
<evidence type="ECO:0000313" key="2">
    <source>
        <dbReference type="EMBL" id="ABP71607.1"/>
    </source>
</evidence>
<evidence type="ECO:0000256" key="1">
    <source>
        <dbReference type="SAM" id="MobiDB-lite"/>
    </source>
</evidence>
<feature type="compositionally biased region" description="Basic and acidic residues" evidence="1">
    <location>
        <begin position="101"/>
        <end position="120"/>
    </location>
</feature>
<dbReference type="STRING" id="349102.Rsph17025_2720"/>
<feature type="region of interest" description="Disordered" evidence="1">
    <location>
        <begin position="1"/>
        <end position="226"/>
    </location>
</feature>
<organism evidence="2">
    <name type="scientific">Cereibacter sphaeroides (strain ATCC 17025 / ATH 2.4.3)</name>
    <name type="common">Rhodobacter sphaeroides</name>
    <dbReference type="NCBI Taxonomy" id="349102"/>
    <lineage>
        <taxon>Bacteria</taxon>
        <taxon>Pseudomonadati</taxon>
        <taxon>Pseudomonadota</taxon>
        <taxon>Alphaproteobacteria</taxon>
        <taxon>Rhodobacterales</taxon>
        <taxon>Paracoccaceae</taxon>
        <taxon>Cereibacter</taxon>
    </lineage>
</organism>
<feature type="compositionally biased region" description="Basic and acidic residues" evidence="1">
    <location>
        <begin position="201"/>
        <end position="226"/>
    </location>
</feature>
<reference evidence="2" key="1">
    <citation type="submission" date="2007-04" db="EMBL/GenBank/DDBJ databases">
        <title>Complete sequence of chromosome of Rhodobacter sphaeroides ATCC 17025.</title>
        <authorList>
            <consortium name="US DOE Joint Genome Institute"/>
            <person name="Copeland A."/>
            <person name="Lucas S."/>
            <person name="Lapidus A."/>
            <person name="Barry K."/>
            <person name="Detter J.C."/>
            <person name="Glavina del Rio T."/>
            <person name="Hammon N."/>
            <person name="Israni S."/>
            <person name="Dalin E."/>
            <person name="Tice H."/>
            <person name="Pitluck S."/>
            <person name="Chertkov O."/>
            <person name="Brettin T."/>
            <person name="Bruce D."/>
            <person name="Han C."/>
            <person name="Schmutz J."/>
            <person name="Larimer F."/>
            <person name="Land M."/>
            <person name="Hauser L."/>
            <person name="Kyrpides N."/>
            <person name="Kim E."/>
            <person name="Richardson P."/>
            <person name="Mackenzie C."/>
            <person name="Choudhary M."/>
            <person name="Donohue T.J."/>
            <person name="Kaplan S."/>
        </authorList>
    </citation>
    <scope>NUCLEOTIDE SEQUENCE [LARGE SCALE GENOMIC DNA]</scope>
    <source>
        <strain evidence="2">ATCC 17025</strain>
    </source>
</reference>
<gene>
    <name evidence="2" type="ordered locus">Rsph17025_2720</name>
</gene>
<dbReference type="AlphaFoldDB" id="A4WW43"/>
<protein>
    <submittedName>
        <fullName evidence="2">Uncharacterized protein</fullName>
    </submittedName>
</protein>
<dbReference type="KEGG" id="rsq:Rsph17025_2720"/>
<feature type="compositionally biased region" description="Basic and acidic residues" evidence="1">
    <location>
        <begin position="162"/>
        <end position="177"/>
    </location>
</feature>
<feature type="compositionally biased region" description="Basic and acidic residues" evidence="1">
    <location>
        <begin position="1"/>
        <end position="37"/>
    </location>
</feature>
<proteinExistence type="predicted"/>
<name>A4WW43_CERS5</name>
<feature type="compositionally biased region" description="Basic residues" evidence="1">
    <location>
        <begin position="137"/>
        <end position="161"/>
    </location>
</feature>
<dbReference type="EMBL" id="CP000661">
    <property type="protein sequence ID" value="ABP71607.1"/>
    <property type="molecule type" value="Genomic_DNA"/>
</dbReference>